<feature type="domain" description="PAS" evidence="2">
    <location>
        <begin position="652"/>
        <end position="698"/>
    </location>
</feature>
<dbReference type="InterPro" id="IPR043128">
    <property type="entry name" value="Rev_trsase/Diguanyl_cyclase"/>
</dbReference>
<dbReference type="Pfam" id="PF00989">
    <property type="entry name" value="PAS"/>
    <property type="match status" value="1"/>
</dbReference>
<dbReference type="PROSITE" id="PS50887">
    <property type="entry name" value="GGDEF"/>
    <property type="match status" value="1"/>
</dbReference>
<keyword evidence="6" id="KW-1185">Reference proteome</keyword>
<evidence type="ECO:0008006" key="7">
    <source>
        <dbReference type="Google" id="ProtNLM"/>
    </source>
</evidence>
<dbReference type="KEGG" id="tzo:THMIRHAT_18510"/>
<dbReference type="NCBIfam" id="TIGR00229">
    <property type="entry name" value="sensory_box"/>
    <property type="match status" value="1"/>
</dbReference>
<evidence type="ECO:0000313" key="5">
    <source>
        <dbReference type="EMBL" id="BBP44105.1"/>
    </source>
</evidence>
<dbReference type="SMART" id="SM00052">
    <property type="entry name" value="EAL"/>
    <property type="match status" value="1"/>
</dbReference>
<dbReference type="SUPFAM" id="SSF141868">
    <property type="entry name" value="EAL domain-like"/>
    <property type="match status" value="1"/>
</dbReference>
<dbReference type="NCBIfam" id="TIGR00254">
    <property type="entry name" value="GGDEF"/>
    <property type="match status" value="1"/>
</dbReference>
<dbReference type="FunFam" id="3.30.70.270:FF:000001">
    <property type="entry name" value="Diguanylate cyclase domain protein"/>
    <property type="match status" value="1"/>
</dbReference>
<sequence>MTRSLNARWTPWLKAKLVKQFLALSVILLCIAPVPLAWADNVVIGVLAFNGKAQARTDWQPMLAYLQQKRPEHRFELLPLNFSEINEAVEKQQITFLITNPLQYLQLSYEYQLSGVLTLKRHFGSVSFSQMGSVIFRRSENTQLTDLSQTANLRIGLVNARSAGGKIFAESEFAQQGVNFNELQKLHYYHTHEGVVFAVLSGLADVGVVRTGVLEQLATQGQLNLNELTILAPKKPLDSECALDCKQTFPFLLSTELYPEWALMAMPNVPINLKDQIAATLLLMPNIEMPGSLGYLSWTTLANYEKVRRLMESLNIPPFVRLIEPLSLKVLWEKHRLESVVGLIMLGLLMAFLGILHSQNRRLTLVGQAFSNSEKARSALTQELKDALISSEFSQKQFKQLTQTALEGIVIMNVKGLIEFANPAAHKIFGYEPGGLFGIDLHRTLVPMENRSKAVEGFERFLITKKGPVLGTTQEMEALTKKGSKIWVSLSISSFELNQQVFVSAMISNVSEARAIRNELSSAKEQAEKYLAVVNAVIFELDGSFKVTMMNEFGAELVGWPVQAFKKLPFAQLLDQDADQLELNMRLREFELSQDSQLSVTLFWRHKSSGARLELKCDIFKEYDGRGEITGYVGSAIDVTAVVESQKAMQQTQTYFSTVVEKNQSGIMVINASGVIQFANPAAAKLLNRSLDLLLGNSFGIPISSAEEKIELDILRPNKTPGKAELTVSKTEWQGEPAFLLMIHDITDLHEAQVRIEKMAYYDALTGLPNRSYFDMQLAQVYARAKRNKTPFAIMFLDLNKFKSVNDTLGHHVGDELLIQTSQRIQNQVRASDVLARMGGDEFTLIVEGVNSDAELLALAQKIVDCFAPAFVLSKHELHISPSIGIARFPEDATDTGLLLSLADTAMYQAKKMPTNHIALYQPQMGVQTLQAFTLDSEVYSAFEKQDFEVYYQPQMAIESHQVIGYEALLRWNYDGALRSPDQFVPALESSGLIIKVGFWVLESALAQLKTWQAQGKPLTRISVNVSPIQLLDPNFVDNLANLLNTSDVDPHYLGIEITESAFMNNLKSIQNSVERMQSLGLEVHMDDFGTGHSSLALLKNLPFDVVKLDISFIRNIDSDKRDYNLVKAVISALHAMDIRVIAEGVESQAQLDKLVECRCDEIQGYIVSKPMSIEQFNHFTNPLAFS</sequence>
<dbReference type="Gene3D" id="3.20.20.450">
    <property type="entry name" value="EAL domain"/>
    <property type="match status" value="1"/>
</dbReference>
<dbReference type="SMART" id="SM00086">
    <property type="entry name" value="PAC"/>
    <property type="match status" value="3"/>
</dbReference>
<dbReference type="SUPFAM" id="SSF55073">
    <property type="entry name" value="Nucleotide cyclase"/>
    <property type="match status" value="1"/>
</dbReference>
<dbReference type="PANTHER" id="PTHR44757:SF2">
    <property type="entry name" value="BIOFILM ARCHITECTURE MAINTENANCE PROTEIN MBAA"/>
    <property type="match status" value="1"/>
</dbReference>
<dbReference type="PROSITE" id="PS50883">
    <property type="entry name" value="EAL"/>
    <property type="match status" value="1"/>
</dbReference>
<dbReference type="PROSITE" id="PS50112">
    <property type="entry name" value="PAS"/>
    <property type="match status" value="2"/>
</dbReference>
<organism evidence="5 6">
    <name type="scientific">Thiosulfativibrio zosterae</name>
    <dbReference type="NCBI Taxonomy" id="2675053"/>
    <lineage>
        <taxon>Bacteria</taxon>
        <taxon>Pseudomonadati</taxon>
        <taxon>Pseudomonadota</taxon>
        <taxon>Gammaproteobacteria</taxon>
        <taxon>Thiotrichales</taxon>
        <taxon>Piscirickettsiaceae</taxon>
        <taxon>Thiosulfativibrio</taxon>
    </lineage>
</organism>
<dbReference type="InterPro" id="IPR001610">
    <property type="entry name" value="PAC"/>
</dbReference>
<evidence type="ECO:0000259" key="2">
    <source>
        <dbReference type="PROSITE" id="PS50112"/>
    </source>
</evidence>
<dbReference type="InterPro" id="IPR029787">
    <property type="entry name" value="Nucleotide_cyclase"/>
</dbReference>
<dbReference type="PANTHER" id="PTHR44757">
    <property type="entry name" value="DIGUANYLATE CYCLASE DGCP"/>
    <property type="match status" value="1"/>
</dbReference>
<dbReference type="Proteomes" id="UP000501466">
    <property type="component" value="Chromosome"/>
</dbReference>
<dbReference type="SMART" id="SM00267">
    <property type="entry name" value="GGDEF"/>
    <property type="match status" value="1"/>
</dbReference>
<dbReference type="Gene3D" id="3.30.70.270">
    <property type="match status" value="1"/>
</dbReference>
<gene>
    <name evidence="5" type="ORF">THMIRHAT_18510</name>
</gene>
<dbReference type="Gene3D" id="3.40.190.10">
    <property type="entry name" value="Periplasmic binding protein-like II"/>
    <property type="match status" value="2"/>
</dbReference>
<dbReference type="InterPro" id="IPR035919">
    <property type="entry name" value="EAL_sf"/>
</dbReference>
<dbReference type="SMART" id="SM00091">
    <property type="entry name" value="PAS"/>
    <property type="match status" value="3"/>
</dbReference>
<dbReference type="InterPro" id="IPR000014">
    <property type="entry name" value="PAS"/>
</dbReference>
<dbReference type="GO" id="GO:0006355">
    <property type="term" value="P:regulation of DNA-templated transcription"/>
    <property type="evidence" value="ECO:0007669"/>
    <property type="project" value="InterPro"/>
</dbReference>
<dbReference type="InterPro" id="IPR052155">
    <property type="entry name" value="Biofilm_reg_signaling"/>
</dbReference>
<evidence type="ECO:0000259" key="4">
    <source>
        <dbReference type="PROSITE" id="PS50887"/>
    </source>
</evidence>
<dbReference type="CDD" id="cd00130">
    <property type="entry name" value="PAS"/>
    <property type="match status" value="1"/>
</dbReference>
<dbReference type="Pfam" id="PF00563">
    <property type="entry name" value="EAL"/>
    <property type="match status" value="1"/>
</dbReference>
<feature type="domain" description="GGDEF" evidence="4">
    <location>
        <begin position="790"/>
        <end position="923"/>
    </location>
</feature>
<proteinExistence type="predicted"/>
<name>A0A6F8PPS5_9GAMM</name>
<dbReference type="Pfam" id="PF12974">
    <property type="entry name" value="Phosphonate-bd"/>
    <property type="match status" value="1"/>
</dbReference>
<dbReference type="GO" id="GO:0003824">
    <property type="term" value="F:catalytic activity"/>
    <property type="evidence" value="ECO:0007669"/>
    <property type="project" value="UniProtKB-ARBA"/>
</dbReference>
<dbReference type="Pfam" id="PF00990">
    <property type="entry name" value="GGDEF"/>
    <property type="match status" value="1"/>
</dbReference>
<dbReference type="InterPro" id="IPR013767">
    <property type="entry name" value="PAS_fold"/>
</dbReference>
<protein>
    <recommendedName>
        <fullName evidence="7">Diguanylate cyclase</fullName>
    </recommendedName>
</protein>
<dbReference type="InterPro" id="IPR001633">
    <property type="entry name" value="EAL_dom"/>
</dbReference>
<dbReference type="CDD" id="cd01949">
    <property type="entry name" value="GGDEF"/>
    <property type="match status" value="1"/>
</dbReference>
<evidence type="ECO:0000256" key="1">
    <source>
        <dbReference type="ARBA" id="ARBA00001946"/>
    </source>
</evidence>
<feature type="domain" description="EAL" evidence="3">
    <location>
        <begin position="932"/>
        <end position="1185"/>
    </location>
</feature>
<dbReference type="CDD" id="cd01948">
    <property type="entry name" value="EAL"/>
    <property type="match status" value="1"/>
</dbReference>
<dbReference type="InterPro" id="IPR000160">
    <property type="entry name" value="GGDEF_dom"/>
</dbReference>
<dbReference type="Pfam" id="PF13426">
    <property type="entry name" value="PAS_9"/>
    <property type="match status" value="1"/>
</dbReference>
<feature type="domain" description="PAS" evidence="2">
    <location>
        <begin position="394"/>
        <end position="465"/>
    </location>
</feature>
<dbReference type="AlphaFoldDB" id="A0A6F8PPS5"/>
<comment type="cofactor">
    <cofactor evidence="1">
        <name>Mg(2+)</name>
        <dbReference type="ChEBI" id="CHEBI:18420"/>
    </cofactor>
</comment>
<reference evidence="6" key="1">
    <citation type="submission" date="2019-11" db="EMBL/GenBank/DDBJ databases">
        <title>Isolation and characterization of two novel species in the genus Thiomicrorhabdus.</title>
        <authorList>
            <person name="Mochizuki J."/>
            <person name="Kojima H."/>
            <person name="Fukui M."/>
        </authorList>
    </citation>
    <scope>NUCLEOTIDE SEQUENCE [LARGE SCALE GENOMIC DNA]</scope>
    <source>
        <strain evidence="6">AkT22</strain>
    </source>
</reference>
<dbReference type="RefSeq" id="WP_173291853.1">
    <property type="nucleotide sequence ID" value="NZ_AP021888.1"/>
</dbReference>
<evidence type="ECO:0000259" key="3">
    <source>
        <dbReference type="PROSITE" id="PS50883"/>
    </source>
</evidence>
<dbReference type="Gene3D" id="3.30.450.20">
    <property type="entry name" value="PAS domain"/>
    <property type="match status" value="3"/>
</dbReference>
<dbReference type="SUPFAM" id="SSF55785">
    <property type="entry name" value="PYP-like sensor domain (PAS domain)"/>
    <property type="match status" value="3"/>
</dbReference>
<dbReference type="InterPro" id="IPR035965">
    <property type="entry name" value="PAS-like_dom_sf"/>
</dbReference>
<dbReference type="EMBL" id="AP021888">
    <property type="protein sequence ID" value="BBP44105.1"/>
    <property type="molecule type" value="Genomic_DNA"/>
</dbReference>
<evidence type="ECO:0000313" key="6">
    <source>
        <dbReference type="Proteomes" id="UP000501466"/>
    </source>
</evidence>
<accession>A0A6F8PPS5</accession>